<dbReference type="GO" id="GO:0016740">
    <property type="term" value="F:transferase activity"/>
    <property type="evidence" value="ECO:0007669"/>
    <property type="project" value="UniProtKB-ARBA"/>
</dbReference>
<evidence type="ECO:0000313" key="1">
    <source>
        <dbReference type="EMBL" id="NZA05560.1"/>
    </source>
</evidence>
<dbReference type="GO" id="GO:0009249">
    <property type="term" value="P:protein lipoylation"/>
    <property type="evidence" value="ECO:0007669"/>
    <property type="project" value="UniProtKB-ARBA"/>
</dbReference>
<keyword evidence="1" id="KW-0436">Ligase</keyword>
<sequence length="282" mass="30954">MDLTSLAGQQAAIFQQDFTKDEAPLSFAHTNALLAHPELHPPLMLHFWTAEQTVILGMQDLKLPQLGHGLPVLSSEQYGVFVRNSGGLAVIADSGVLNVSLFLPNETRLTIDTAYELMTSLFRTAFPALKIATSEITHSYCPGKYDLSVGGQKFAGMAQRRNQAGVVVMLYCSIFGDQNARCDLLRRFYRAGHASASPHFTFPLIRSETMTTLSDLLDRPLTRNEAILAILNALATYGIAADMNSMPAILRDPAYHQALAAATADLRTRNRNLKKMGEHHAI</sequence>
<dbReference type="Gene3D" id="3.30.930.10">
    <property type="entry name" value="Bira Bifunctional Protein, Domain 2"/>
    <property type="match status" value="1"/>
</dbReference>
<dbReference type="OMA" id="VQIYLCI"/>
<dbReference type="AlphaFoldDB" id="A0A508YHM9"/>
<organism evidence="1 2">
    <name type="scientific">Lacticaseibacillus rhamnosus</name>
    <name type="common">Lactobacillus rhamnosus</name>
    <dbReference type="NCBI Taxonomy" id="47715"/>
    <lineage>
        <taxon>Bacteria</taxon>
        <taxon>Bacillati</taxon>
        <taxon>Bacillota</taxon>
        <taxon>Bacilli</taxon>
        <taxon>Lactobacillales</taxon>
        <taxon>Lactobacillaceae</taxon>
        <taxon>Lacticaseibacillus</taxon>
    </lineage>
</organism>
<dbReference type="PANTHER" id="PTHR43679:SF2">
    <property type="entry name" value="OCTANOYL-[GCVH]:PROTEIN N-OCTANOYLTRANSFERASE"/>
    <property type="match status" value="1"/>
</dbReference>
<comment type="caution">
    <text evidence="1">The sequence shown here is derived from an EMBL/GenBank/DDBJ whole genome shotgun (WGS) entry which is preliminary data.</text>
</comment>
<dbReference type="InterPro" id="IPR004143">
    <property type="entry name" value="BPL_LPL_catalytic"/>
</dbReference>
<proteinExistence type="predicted"/>
<dbReference type="Pfam" id="PF21948">
    <property type="entry name" value="LplA-B_cat"/>
    <property type="match status" value="1"/>
</dbReference>
<name>A0A508YHM9_LACRH</name>
<dbReference type="Proteomes" id="UP000552935">
    <property type="component" value="Unassembled WGS sequence"/>
</dbReference>
<dbReference type="InterPro" id="IPR045864">
    <property type="entry name" value="aa-tRNA-synth_II/BPL/LPL"/>
</dbReference>
<reference evidence="1 2" key="1">
    <citation type="submission" date="2020-07" db="EMBL/GenBank/DDBJ databases">
        <title>Organ Donor 1.</title>
        <authorList>
            <person name="Marsh A.J."/>
            <person name="Azcarate-Peril M.A."/>
        </authorList>
    </citation>
    <scope>NUCLEOTIDE SEQUENCE [LARGE SCALE GENOMIC DNA]</scope>
    <source>
        <strain evidence="1 2">AMC0712</strain>
    </source>
</reference>
<evidence type="ECO:0000313" key="2">
    <source>
        <dbReference type="Proteomes" id="UP000552935"/>
    </source>
</evidence>
<accession>A0A508YHM9</accession>
<dbReference type="InterPro" id="IPR050664">
    <property type="entry name" value="Octanoyltrans_LipM/LipL"/>
</dbReference>
<gene>
    <name evidence="1" type="ORF">H0N82_10780</name>
</gene>
<dbReference type="PROSITE" id="PS51733">
    <property type="entry name" value="BPL_LPL_CATALYTIC"/>
    <property type="match status" value="1"/>
</dbReference>
<dbReference type="SUPFAM" id="SSF55681">
    <property type="entry name" value="Class II aaRS and biotin synthetases"/>
    <property type="match status" value="1"/>
</dbReference>
<dbReference type="PANTHER" id="PTHR43679">
    <property type="entry name" value="OCTANOYLTRANSFERASE LIPM-RELATED"/>
    <property type="match status" value="1"/>
</dbReference>
<dbReference type="EMBL" id="JACCKI010000009">
    <property type="protein sequence ID" value="NZA05560.1"/>
    <property type="molecule type" value="Genomic_DNA"/>
</dbReference>
<dbReference type="RefSeq" id="WP_005685259.1">
    <property type="nucleotide sequence ID" value="NZ_CABFNI010000001.1"/>
</dbReference>
<dbReference type="GO" id="GO:0140096">
    <property type="term" value="F:catalytic activity, acting on a protein"/>
    <property type="evidence" value="ECO:0007669"/>
    <property type="project" value="UniProtKB-ARBA"/>
</dbReference>
<dbReference type="GO" id="GO:0016874">
    <property type="term" value="F:ligase activity"/>
    <property type="evidence" value="ECO:0007669"/>
    <property type="project" value="UniProtKB-KW"/>
</dbReference>
<protein>
    <submittedName>
        <fullName evidence="1">Lipoate--protein ligase family protein</fullName>
    </submittedName>
</protein>